<dbReference type="FunFam" id="1.20.120.1080:FF:000005">
    <property type="entry name" value="ATP-dependent helicase HrpA"/>
    <property type="match status" value="1"/>
</dbReference>
<dbReference type="InterPro" id="IPR014001">
    <property type="entry name" value="Helicase_ATP-bd"/>
</dbReference>
<dbReference type="RefSeq" id="WP_200282920.1">
    <property type="nucleotide sequence ID" value="NZ_JAENII010000018.1"/>
</dbReference>
<dbReference type="Pfam" id="PF00270">
    <property type="entry name" value="DEAD"/>
    <property type="match status" value="1"/>
</dbReference>
<dbReference type="SUPFAM" id="SSF52540">
    <property type="entry name" value="P-loop containing nucleoside triphosphate hydrolases"/>
    <property type="match status" value="1"/>
</dbReference>
<evidence type="ECO:0000256" key="1">
    <source>
        <dbReference type="ARBA" id="ARBA00008792"/>
    </source>
</evidence>
<proteinExistence type="inferred from homology"/>
<dbReference type="SMART" id="SM00847">
    <property type="entry name" value="HA2"/>
    <property type="match status" value="1"/>
</dbReference>
<dbReference type="Gene3D" id="3.40.50.300">
    <property type="entry name" value="P-loop containing nucleotide triphosphate hydrolases"/>
    <property type="match status" value="2"/>
</dbReference>
<protein>
    <submittedName>
        <fullName evidence="8">ATP-dependent RNA helicase HrpA</fullName>
        <ecNumber evidence="8">3.6.4.13</ecNumber>
    </submittedName>
</protein>
<name>A0A934RFY4_9BACT</name>
<dbReference type="EC" id="3.6.4.13" evidence="8"/>
<dbReference type="Pfam" id="PF21010">
    <property type="entry name" value="HA2_C"/>
    <property type="match status" value="1"/>
</dbReference>
<dbReference type="InterPro" id="IPR001650">
    <property type="entry name" value="Helicase_C-like"/>
</dbReference>
<dbReference type="CDD" id="cd18791">
    <property type="entry name" value="SF2_C_RHA"/>
    <property type="match status" value="1"/>
</dbReference>
<dbReference type="EMBL" id="JAENII010000018">
    <property type="protein sequence ID" value="MBK1828792.1"/>
    <property type="molecule type" value="Genomic_DNA"/>
</dbReference>
<dbReference type="Pfam" id="PF00271">
    <property type="entry name" value="Helicase_C"/>
    <property type="match status" value="1"/>
</dbReference>
<evidence type="ECO:0000313" key="8">
    <source>
        <dbReference type="EMBL" id="MBK1828792.1"/>
    </source>
</evidence>
<accession>A0A934RFY4</accession>
<dbReference type="PROSITE" id="PS00690">
    <property type="entry name" value="DEAH_ATP_HELICASE"/>
    <property type="match status" value="1"/>
</dbReference>
<dbReference type="GO" id="GO:0003724">
    <property type="term" value="F:RNA helicase activity"/>
    <property type="evidence" value="ECO:0007669"/>
    <property type="project" value="UniProtKB-EC"/>
</dbReference>
<dbReference type="InterPro" id="IPR002464">
    <property type="entry name" value="DNA/RNA_helicase_DEAH_CS"/>
</dbReference>
<evidence type="ECO:0000256" key="5">
    <source>
        <dbReference type="ARBA" id="ARBA00022840"/>
    </source>
</evidence>
<dbReference type="PANTHER" id="PTHR18934">
    <property type="entry name" value="ATP-DEPENDENT RNA HELICASE"/>
    <property type="match status" value="1"/>
</dbReference>
<gene>
    <name evidence="8" type="primary">hrpA</name>
    <name evidence="8" type="ORF">JIN81_17285</name>
</gene>
<keyword evidence="2" id="KW-0547">Nucleotide-binding</keyword>
<dbReference type="InterPro" id="IPR011545">
    <property type="entry name" value="DEAD/DEAH_box_helicase_dom"/>
</dbReference>
<dbReference type="GO" id="GO:0003723">
    <property type="term" value="F:RNA binding"/>
    <property type="evidence" value="ECO:0007669"/>
    <property type="project" value="TreeGrafter"/>
</dbReference>
<evidence type="ECO:0000259" key="6">
    <source>
        <dbReference type="PROSITE" id="PS51192"/>
    </source>
</evidence>
<sequence length="1241" mass="140547">MDEGLPGLNYPESLPVVARRRDIVEAVRDHQVVVVVSETGSGKTTQLPKMVAEVLAMQAGADERRSRRPRLIGCTQPRRIAASSVAERVAEELGIPLGGFVGYQVRFDDRTSRDTRIKFMTDGILLAETQGDPDLKRYGALILDEAHERSLNIDFLLGYLKRLLDRRPDLKLVISSATLDAGSFVEFFTGVTGKAPALIEAEGRTFPVEEHFLPGWEDEELADHVVRAVDWLTGVESDGDVLVFLPGEREIRECTERLEGRNYRGTEILPLYARLGLGDQQRVFHPGPKRRVVLATNVAETSLTIPRIVCVIDSGLARVSRWSPGRGVQRLQIEEVSQASARQRKGRCGRVREGVCVRLYGDENLEDRPEFTDPEIRRSSLAGVILQMKSLGLPEIDEFPFIDPPAPKAVSEGYRTLREVGALDRDRELTESGRLMAGMPVDPRLARMLLEAKEEGCVAGVLPIIAGLETQDPKERPAEKAKEADAAHKRWKHEESDFMAMLALWDELQSMRRGRRWQRNQLRKFCRKHFLNFRRVTEWANVHDELRDVVKRVLKLEIYEGACLPKSEGARKGNAGADALHRALLAGVPKQFGLWDREERAYRSASGGHFAVFPGSYVFGGKRWDWVMGMELVDTTRLWARRVAKIDPAWVEAVAPHLCRSRFSEGRWDAAQGAVYAKETVLCGGLPIVTGRRVHFGRIDPEGARRIFICEGLMQGGVKGKSLAAARLQELKEEVELIEHKLRRSGGLWSEEAVVAFFEKCLPDGMCTTKAYHRWRKDHEERYLPGLEDVVWEGLERLDLEGFPDSLDFDGESYSLYYRCAPGERDDGLTIGVHVDQLGQVPDWLPGWGVPGDLERRAEWMIRSLPKDLRRACQPISTRAREFSDRWWAAVKDGPVEVRLAEFLTEATGFQVGAGDFDLTRLPDELVTKVWVCDDDGEELAMGVSVAELQAQLGSVVEERFEQAANEEWELHGLDGWPDFDLPEWVDTASGRAYPALIDERDGVGSRAYSRAAEAHEAHRGGVVRLLMLDQPDQVAYLKKKFPLDLMAKLELPRLQAGVELLIPTAGEGALGRGRISSAEEFSERAALARGEWWNAAQKIADAMEVAIGDWQEVRAWIDANRNDRHYAEIAADLDEQLMWLFRVQFPWRAGYWRTVDYKRQMQAIRARISRLSGMPISKDLEKMDRVRRYWEPWFRQWTEQPHDPGLWEYGWMLLEFRTSLFAPDVPVAGKVSEKMLNQGW</sequence>
<organism evidence="8 9">
    <name type="scientific">Haloferula rosea</name>
    <dbReference type="NCBI Taxonomy" id="490093"/>
    <lineage>
        <taxon>Bacteria</taxon>
        <taxon>Pseudomonadati</taxon>
        <taxon>Verrucomicrobiota</taxon>
        <taxon>Verrucomicrobiia</taxon>
        <taxon>Verrucomicrobiales</taxon>
        <taxon>Verrucomicrobiaceae</taxon>
        <taxon>Haloferula</taxon>
    </lineage>
</organism>
<evidence type="ECO:0000259" key="7">
    <source>
        <dbReference type="PROSITE" id="PS51194"/>
    </source>
</evidence>
<dbReference type="SMART" id="SM00487">
    <property type="entry name" value="DEXDc"/>
    <property type="match status" value="1"/>
</dbReference>
<reference evidence="8" key="1">
    <citation type="submission" date="2021-01" db="EMBL/GenBank/DDBJ databases">
        <title>Modified the classification status of verrucomicrobia.</title>
        <authorList>
            <person name="Feng X."/>
        </authorList>
    </citation>
    <scope>NUCLEOTIDE SEQUENCE</scope>
    <source>
        <strain evidence="8">KCTC 22201</strain>
    </source>
</reference>
<keyword evidence="9" id="KW-1185">Reference proteome</keyword>
<dbReference type="PANTHER" id="PTHR18934:SF99">
    <property type="entry name" value="ATP-DEPENDENT RNA HELICASE DHX37-RELATED"/>
    <property type="match status" value="1"/>
</dbReference>
<keyword evidence="3 8" id="KW-0378">Hydrolase</keyword>
<dbReference type="InterPro" id="IPR010222">
    <property type="entry name" value="RNA_helicase_HrpA"/>
</dbReference>
<dbReference type="SMART" id="SM00490">
    <property type="entry name" value="HELICc"/>
    <property type="match status" value="1"/>
</dbReference>
<dbReference type="Gene3D" id="1.20.120.1080">
    <property type="match status" value="1"/>
</dbReference>
<comment type="similarity">
    <text evidence="1">Belongs to the DEAD box helicase family. DEAH subfamily.</text>
</comment>
<dbReference type="GO" id="GO:0016787">
    <property type="term" value="F:hydrolase activity"/>
    <property type="evidence" value="ECO:0007669"/>
    <property type="project" value="UniProtKB-KW"/>
</dbReference>
<dbReference type="PROSITE" id="PS51194">
    <property type="entry name" value="HELICASE_CTER"/>
    <property type="match status" value="1"/>
</dbReference>
<dbReference type="Pfam" id="PF07717">
    <property type="entry name" value="OB_NTP_bind"/>
    <property type="match status" value="1"/>
</dbReference>
<evidence type="ECO:0000256" key="4">
    <source>
        <dbReference type="ARBA" id="ARBA00022806"/>
    </source>
</evidence>
<dbReference type="GO" id="GO:0005524">
    <property type="term" value="F:ATP binding"/>
    <property type="evidence" value="ECO:0007669"/>
    <property type="project" value="UniProtKB-KW"/>
</dbReference>
<dbReference type="PROSITE" id="PS51192">
    <property type="entry name" value="HELICASE_ATP_BIND_1"/>
    <property type="match status" value="1"/>
</dbReference>
<keyword evidence="5" id="KW-0067">ATP-binding</keyword>
<evidence type="ECO:0000256" key="2">
    <source>
        <dbReference type="ARBA" id="ARBA00022741"/>
    </source>
</evidence>
<dbReference type="InterPro" id="IPR011709">
    <property type="entry name" value="DEAD-box_helicase_OB_fold"/>
</dbReference>
<evidence type="ECO:0000313" key="9">
    <source>
        <dbReference type="Proteomes" id="UP000658278"/>
    </source>
</evidence>
<dbReference type="Proteomes" id="UP000658278">
    <property type="component" value="Unassembled WGS sequence"/>
</dbReference>
<dbReference type="InterPro" id="IPR027417">
    <property type="entry name" value="P-loop_NTPase"/>
</dbReference>
<feature type="domain" description="Helicase ATP-binding" evidence="6">
    <location>
        <begin position="24"/>
        <end position="197"/>
    </location>
</feature>
<dbReference type="Pfam" id="PF11898">
    <property type="entry name" value="DUF3418"/>
    <property type="match status" value="1"/>
</dbReference>
<comment type="caution">
    <text evidence="8">The sequence shown here is derived from an EMBL/GenBank/DDBJ whole genome shotgun (WGS) entry which is preliminary data.</text>
</comment>
<dbReference type="InterPro" id="IPR024590">
    <property type="entry name" value="HrpA_C"/>
</dbReference>
<dbReference type="NCBIfam" id="TIGR01967">
    <property type="entry name" value="DEAH_box_HrpA"/>
    <property type="match status" value="1"/>
</dbReference>
<dbReference type="InterPro" id="IPR007502">
    <property type="entry name" value="Helicase-assoc_dom"/>
</dbReference>
<evidence type="ECO:0000256" key="3">
    <source>
        <dbReference type="ARBA" id="ARBA00022801"/>
    </source>
</evidence>
<dbReference type="AlphaFoldDB" id="A0A934RFY4"/>
<feature type="domain" description="Helicase C-terminal" evidence="7">
    <location>
        <begin position="227"/>
        <end position="392"/>
    </location>
</feature>
<keyword evidence="4 8" id="KW-0347">Helicase</keyword>